<dbReference type="EMBL" id="GECL01000888">
    <property type="protein sequence ID" value="JAP05236.1"/>
    <property type="molecule type" value="Transcribed_RNA"/>
</dbReference>
<dbReference type="GO" id="GO:0005829">
    <property type="term" value="C:cytosol"/>
    <property type="evidence" value="ECO:0007669"/>
    <property type="project" value="TreeGrafter"/>
</dbReference>
<dbReference type="InterPro" id="IPR048857">
    <property type="entry name" value="OTU1_Ubl"/>
</dbReference>
<reference evidence="12" key="1">
    <citation type="journal article" date="2018" name="J. Proteomics">
        <title>Exploring the molecular complexity of Triatoma dimidiata sialome.</title>
        <authorList>
            <person name="Santiago P.B."/>
            <person name="de Araujo C.N."/>
            <person name="Charneau S."/>
            <person name="Bastos I.M.D."/>
            <person name="Assumpcao T.C.F."/>
            <person name="Queiroz R.M.L."/>
            <person name="Praca Y.R."/>
            <person name="Cordeiro T.M."/>
            <person name="Garcia C.H.S."/>
            <person name="da Silva I.G."/>
            <person name="Raiol T."/>
            <person name="Motta F.N."/>
            <person name="de Araujo Oliveira J.V."/>
            <person name="de Sousa M.V."/>
            <person name="Ribeiro J.M.C."/>
            <person name="de Santana J.M."/>
        </authorList>
    </citation>
    <scope>NUCLEOTIDE SEQUENCE</scope>
    <source>
        <strain evidence="12">Santander</strain>
        <tissue evidence="12">Salivary glands</tissue>
    </source>
</reference>
<name>A0A0V0GB56_TRIDM</name>
<dbReference type="InterPro" id="IPR057766">
    <property type="entry name" value="Znf-C2H2_OTU1-like_C"/>
</dbReference>
<dbReference type="Gene3D" id="3.10.20.90">
    <property type="entry name" value="Phosphatidylinositol 3-kinase Catalytic Subunit, Chain A, domain 1"/>
    <property type="match status" value="1"/>
</dbReference>
<dbReference type="Gene3D" id="3.90.70.80">
    <property type="match status" value="1"/>
</dbReference>
<dbReference type="PROSITE" id="PS50053">
    <property type="entry name" value="UBIQUITIN_2"/>
    <property type="match status" value="1"/>
</dbReference>
<keyword evidence="6 9" id="KW-0378">Hydrolase</keyword>
<dbReference type="FunFam" id="3.10.20.90:FF:000096">
    <property type="entry name" value="Ubiquitin thioesterase OTU1"/>
    <property type="match status" value="1"/>
</dbReference>
<evidence type="ECO:0000256" key="4">
    <source>
        <dbReference type="ARBA" id="ARBA00022771"/>
    </source>
</evidence>
<dbReference type="InterPro" id="IPR029071">
    <property type="entry name" value="Ubiquitin-like_domsf"/>
</dbReference>
<comment type="function">
    <text evidence="9">Hydrolase that can remove conjugated ubiquitin from proteins and may therefore play an important regulatory role at the level of protein turnover by preventing degradation.</text>
</comment>
<keyword evidence="9" id="KW-0963">Cytoplasm</keyword>
<dbReference type="Pfam" id="PF24560">
    <property type="entry name" value="zf-C2H2_OTU1_C"/>
    <property type="match status" value="1"/>
</dbReference>
<evidence type="ECO:0000256" key="1">
    <source>
        <dbReference type="ARBA" id="ARBA00000707"/>
    </source>
</evidence>
<comment type="catalytic activity">
    <reaction evidence="1 9">
        <text>Thiol-dependent hydrolysis of ester, thioester, amide, peptide and isopeptide bonds formed by the C-terminal Gly of ubiquitin (a 76-residue protein attached to proteins as an intracellular targeting signal).</text>
        <dbReference type="EC" id="3.4.19.12"/>
    </reaction>
</comment>
<evidence type="ECO:0000256" key="8">
    <source>
        <dbReference type="ARBA" id="ARBA00022833"/>
    </source>
</evidence>
<dbReference type="Pfam" id="PF21403">
    <property type="entry name" value="OTU1_UBXL"/>
    <property type="match status" value="1"/>
</dbReference>
<dbReference type="SUPFAM" id="SSF54001">
    <property type="entry name" value="Cysteine proteinases"/>
    <property type="match status" value="1"/>
</dbReference>
<dbReference type="CDD" id="cd22745">
    <property type="entry name" value="OTU_OTU1"/>
    <property type="match status" value="1"/>
</dbReference>
<dbReference type="PROSITE" id="PS50802">
    <property type="entry name" value="OTU"/>
    <property type="match status" value="1"/>
</dbReference>
<proteinExistence type="predicted"/>
<dbReference type="GO" id="GO:0005634">
    <property type="term" value="C:nucleus"/>
    <property type="evidence" value="ECO:0007669"/>
    <property type="project" value="TreeGrafter"/>
</dbReference>
<comment type="subcellular location">
    <subcellularLocation>
        <location evidence="9">Cytoplasm</location>
    </subcellularLocation>
</comment>
<dbReference type="AlphaFoldDB" id="A0A0V0GB56"/>
<dbReference type="Pfam" id="PF02338">
    <property type="entry name" value="OTU"/>
    <property type="match status" value="1"/>
</dbReference>
<dbReference type="InterPro" id="IPR038765">
    <property type="entry name" value="Papain-like_cys_pep_sf"/>
</dbReference>
<dbReference type="CDD" id="cd17059">
    <property type="entry name" value="Ubl_OTU1"/>
    <property type="match status" value="1"/>
</dbReference>
<feature type="domain" description="OTU" evidence="11">
    <location>
        <begin position="110"/>
        <end position="234"/>
    </location>
</feature>
<dbReference type="GO" id="GO:0036503">
    <property type="term" value="P:ERAD pathway"/>
    <property type="evidence" value="ECO:0007669"/>
    <property type="project" value="TreeGrafter"/>
</dbReference>
<dbReference type="InterPro" id="IPR003323">
    <property type="entry name" value="OTU_dom"/>
</dbReference>
<evidence type="ECO:0000313" key="12">
    <source>
        <dbReference type="EMBL" id="JAP05236.1"/>
    </source>
</evidence>
<organism evidence="12">
    <name type="scientific">Triatoma dimidiata</name>
    <name type="common">Kissing bug</name>
    <name type="synonym">Meccus dimidiatus</name>
    <dbReference type="NCBI Taxonomy" id="72491"/>
    <lineage>
        <taxon>Eukaryota</taxon>
        <taxon>Metazoa</taxon>
        <taxon>Ecdysozoa</taxon>
        <taxon>Arthropoda</taxon>
        <taxon>Hexapoda</taxon>
        <taxon>Insecta</taxon>
        <taxon>Pterygota</taxon>
        <taxon>Neoptera</taxon>
        <taxon>Paraneoptera</taxon>
        <taxon>Hemiptera</taxon>
        <taxon>Heteroptera</taxon>
        <taxon>Panheteroptera</taxon>
        <taxon>Cimicomorpha</taxon>
        <taxon>Reduviidae</taxon>
        <taxon>Triatominae</taxon>
        <taxon>Triatoma</taxon>
    </lineage>
</organism>
<accession>A0A0V0GB56</accession>
<evidence type="ECO:0000256" key="2">
    <source>
        <dbReference type="ARBA" id="ARBA00022670"/>
    </source>
</evidence>
<evidence type="ECO:0000259" key="11">
    <source>
        <dbReference type="PROSITE" id="PS50802"/>
    </source>
</evidence>
<dbReference type="GO" id="GO:0030968">
    <property type="term" value="P:endoplasmic reticulum unfolded protein response"/>
    <property type="evidence" value="ECO:0007669"/>
    <property type="project" value="TreeGrafter"/>
</dbReference>
<dbReference type="SUPFAM" id="SSF54236">
    <property type="entry name" value="Ubiquitin-like"/>
    <property type="match status" value="1"/>
</dbReference>
<evidence type="ECO:0000256" key="5">
    <source>
        <dbReference type="ARBA" id="ARBA00022786"/>
    </source>
</evidence>
<feature type="domain" description="Ubiquitin-like" evidence="10">
    <location>
        <begin position="4"/>
        <end position="77"/>
    </location>
</feature>
<keyword evidence="8" id="KW-0862">Zinc</keyword>
<dbReference type="PANTHER" id="PTHR13312">
    <property type="entry name" value="HIV-INDUCED PROTEIN-7-LIKE PROTEASE"/>
    <property type="match status" value="1"/>
</dbReference>
<protein>
    <recommendedName>
        <fullName evidence="9">Ubiquitin thioesterase OTU</fullName>
        <ecNumber evidence="9">3.4.19.12</ecNumber>
    </recommendedName>
</protein>
<keyword evidence="5 9" id="KW-0833">Ubl conjugation pathway</keyword>
<keyword evidence="2" id="KW-0645">Protease</keyword>
<evidence type="ECO:0000259" key="10">
    <source>
        <dbReference type="PROSITE" id="PS50053"/>
    </source>
</evidence>
<dbReference type="InterPro" id="IPR000626">
    <property type="entry name" value="Ubiquitin-like_dom"/>
</dbReference>
<keyword evidence="4" id="KW-0863">Zinc-finger</keyword>
<evidence type="ECO:0000256" key="9">
    <source>
        <dbReference type="RuleBase" id="RU367104"/>
    </source>
</evidence>
<evidence type="ECO:0000256" key="6">
    <source>
        <dbReference type="ARBA" id="ARBA00022801"/>
    </source>
</evidence>
<dbReference type="PANTHER" id="PTHR13312:SF0">
    <property type="entry name" value="UBIQUITIN THIOESTERASE OTU1"/>
    <property type="match status" value="1"/>
</dbReference>
<dbReference type="GO" id="GO:0016579">
    <property type="term" value="P:protein deubiquitination"/>
    <property type="evidence" value="ECO:0007669"/>
    <property type="project" value="TreeGrafter"/>
</dbReference>
<sequence>MSTFILKVKTKTGQFVLDNLTSSSTLSHLKQNVSPKVSIPVSNIVIMTGYPPKPISDNNQNITLSEAGIKSGDTIIIQETKNSVPAPIPNNDQKLSKHHTDQPNIDGGILMRQIVPADNSCLFTSIGFVLSGKVDATCGTYMRKIIADELANEEDTYCEAILGRPNAEYRDWIKKPDSWGGAVEIAVLSKYYGIEIAVVDTANSVINRFGEDKNYEHRMFLIYDGIHYDPLYRESLQADGQIQTLFPKSNEKVLFEAEELAKEAKSSKQFTDVNRFSLRCLVCRKELTGQSEAQEHAVNTGHTNFGEIAS</sequence>
<dbReference type="GO" id="GO:0008270">
    <property type="term" value="F:zinc ion binding"/>
    <property type="evidence" value="ECO:0007669"/>
    <property type="project" value="UniProtKB-KW"/>
</dbReference>
<keyword evidence="3" id="KW-0479">Metal-binding</keyword>
<evidence type="ECO:0000256" key="7">
    <source>
        <dbReference type="ARBA" id="ARBA00022807"/>
    </source>
</evidence>
<keyword evidence="7 9" id="KW-0788">Thiol protease</keyword>
<evidence type="ECO:0000256" key="3">
    <source>
        <dbReference type="ARBA" id="ARBA00022723"/>
    </source>
</evidence>
<dbReference type="EC" id="3.4.19.12" evidence="9"/>
<dbReference type="GO" id="GO:0004843">
    <property type="term" value="F:cysteine-type deubiquitinase activity"/>
    <property type="evidence" value="ECO:0007669"/>
    <property type="project" value="UniProtKB-UniRule"/>
</dbReference>